<dbReference type="HAMAP" id="MF_01398">
    <property type="entry name" value="ATP_synth_b_bprime"/>
    <property type="match status" value="1"/>
</dbReference>
<keyword evidence="13" id="KW-1003">Cell membrane</keyword>
<dbReference type="EMBL" id="APKE01000010">
    <property type="protein sequence ID" value="KAF0676931.1"/>
    <property type="molecule type" value="Genomic_DNA"/>
</dbReference>
<evidence type="ECO:0000256" key="11">
    <source>
        <dbReference type="ARBA" id="ARBA00025614"/>
    </source>
</evidence>
<evidence type="ECO:0000313" key="17">
    <source>
        <dbReference type="EMBL" id="KAF0676931.1"/>
    </source>
</evidence>
<evidence type="ECO:0000256" key="10">
    <source>
        <dbReference type="ARBA" id="ARBA00025198"/>
    </source>
</evidence>
<comment type="function">
    <text evidence="10 13">F(1)F(0) ATP synthase produces ATP from ADP in the presence of a proton or sodium gradient. F-type ATPases consist of two structural domains, F(1) containing the extramembraneous catalytic core and F(0) containing the membrane proton channel, linked together by a central stalk and a peripheral stalk. During catalysis, ATP synthesis in the catalytic domain of F(1) is coupled via a rotary mechanism of the central stalk subunits to proton translocation.</text>
</comment>
<dbReference type="Pfam" id="PF00430">
    <property type="entry name" value="ATP-synt_B"/>
    <property type="match status" value="1"/>
</dbReference>
<keyword evidence="15" id="KW-0175">Coiled coil</keyword>
<comment type="function">
    <text evidence="11">Component of the F(0) channel, it forms part of the peripheral stalk, linking F(1) to F(0). The b'-subunit is a diverged and duplicated form of b found in plants and photosynthetic bacteria.</text>
</comment>
<feature type="chain" id="PRO_5037381136" description="ATP synthase subunit b" evidence="16">
    <location>
        <begin position="18"/>
        <end position="184"/>
    </location>
</feature>
<keyword evidence="7 13" id="KW-0406">Ion transport</keyword>
<evidence type="ECO:0000256" key="8">
    <source>
        <dbReference type="ARBA" id="ARBA00023136"/>
    </source>
</evidence>
<keyword evidence="16" id="KW-0732">Signal</keyword>
<dbReference type="NCBIfam" id="NF009989">
    <property type="entry name" value="PRK13455.1"/>
    <property type="match status" value="1"/>
</dbReference>
<dbReference type="GO" id="GO:0045259">
    <property type="term" value="C:proton-transporting ATP synthase complex"/>
    <property type="evidence" value="ECO:0007669"/>
    <property type="project" value="UniProtKB-KW"/>
</dbReference>
<feature type="coiled-coil region" evidence="15">
    <location>
        <begin position="67"/>
        <end position="94"/>
    </location>
</feature>
<evidence type="ECO:0000256" key="6">
    <source>
        <dbReference type="ARBA" id="ARBA00022989"/>
    </source>
</evidence>
<comment type="subunit">
    <text evidence="13">F-type ATPases have 2 components, F(1) - the catalytic core - and F(0) - the membrane proton channel. F(1) has five subunits: alpha(3), beta(3), gamma(1), delta(1), epsilon(1). F(0) has three main subunits: a(1), b(2) and c(10-14). The alpha and beta chains form an alternating ring which encloses part of the gamma chain. F(1) is attached to F(0) by a central stalk formed by the gamma and epsilon chains, while a peripheral stalk is formed by the delta and b chains.</text>
</comment>
<keyword evidence="3 13" id="KW-0138">CF(0)</keyword>
<comment type="caution">
    <text evidence="17">The sequence shown here is derived from an EMBL/GenBank/DDBJ whole genome shotgun (WGS) entry which is preliminary data.</text>
</comment>
<keyword evidence="2 13" id="KW-0813">Transport</keyword>
<dbReference type="InterPro" id="IPR002146">
    <property type="entry name" value="ATP_synth_b/b'su_bac/chlpt"/>
</dbReference>
<dbReference type="Proteomes" id="UP000698242">
    <property type="component" value="Unassembled WGS sequence"/>
</dbReference>
<keyword evidence="8 13" id="KW-0472">Membrane</keyword>
<dbReference type="OrthoDB" id="8479836at2"/>
<dbReference type="GO" id="GO:0012505">
    <property type="term" value="C:endomembrane system"/>
    <property type="evidence" value="ECO:0007669"/>
    <property type="project" value="UniProtKB-SubCell"/>
</dbReference>
<organism evidence="17 18">
    <name type="scientific">Profundibacterium mesophilum KAUST100406-0324</name>
    <dbReference type="NCBI Taxonomy" id="1037889"/>
    <lineage>
        <taxon>Bacteria</taxon>
        <taxon>Pseudomonadati</taxon>
        <taxon>Pseudomonadota</taxon>
        <taxon>Alphaproteobacteria</taxon>
        <taxon>Rhodobacterales</taxon>
        <taxon>Roseobacteraceae</taxon>
        <taxon>Profundibacterium</taxon>
    </lineage>
</organism>
<dbReference type="RefSeq" id="WP_159964147.1">
    <property type="nucleotide sequence ID" value="NZ_APKE01000010.1"/>
</dbReference>
<evidence type="ECO:0000256" key="3">
    <source>
        <dbReference type="ARBA" id="ARBA00022547"/>
    </source>
</evidence>
<evidence type="ECO:0000256" key="2">
    <source>
        <dbReference type="ARBA" id="ARBA00022448"/>
    </source>
</evidence>
<evidence type="ECO:0000256" key="9">
    <source>
        <dbReference type="ARBA" id="ARBA00023310"/>
    </source>
</evidence>
<feature type="signal peptide" evidence="16">
    <location>
        <begin position="1"/>
        <end position="17"/>
    </location>
</feature>
<dbReference type="GO" id="GO:0046961">
    <property type="term" value="F:proton-transporting ATPase activity, rotational mechanism"/>
    <property type="evidence" value="ECO:0007669"/>
    <property type="project" value="TreeGrafter"/>
</dbReference>
<sequence length="184" mass="19669">MKRLSIVAALAATPAAAASGPFFSLGNTDFVVLIAFVIFIAVLVALKVPSKITEMLDKRAHGIETDLSEARSLREEAQGVLAAYERKHKDVQDQADRIVASAREEAQAAGAKAQADLDESIERRIQGAHDQIASAEAAAVREIRDRAVQIAVAAAGDALARQMDANRNSVLFDEAIQAVETKLH</sequence>
<evidence type="ECO:0000256" key="16">
    <source>
        <dbReference type="SAM" id="SignalP"/>
    </source>
</evidence>
<dbReference type="InterPro" id="IPR050059">
    <property type="entry name" value="ATP_synthase_B_chain"/>
</dbReference>
<dbReference type="GO" id="GO:0046933">
    <property type="term" value="F:proton-transporting ATP synthase activity, rotational mechanism"/>
    <property type="evidence" value="ECO:0007669"/>
    <property type="project" value="UniProtKB-UniRule"/>
</dbReference>
<evidence type="ECO:0000256" key="5">
    <source>
        <dbReference type="ARBA" id="ARBA00022781"/>
    </source>
</evidence>
<dbReference type="CDD" id="cd06503">
    <property type="entry name" value="ATP-synt_Fo_b"/>
    <property type="match status" value="1"/>
</dbReference>
<evidence type="ECO:0000256" key="1">
    <source>
        <dbReference type="ARBA" id="ARBA00005513"/>
    </source>
</evidence>
<evidence type="ECO:0000313" key="18">
    <source>
        <dbReference type="Proteomes" id="UP000698242"/>
    </source>
</evidence>
<keyword evidence="4 13" id="KW-0812">Transmembrane</keyword>
<evidence type="ECO:0000256" key="13">
    <source>
        <dbReference type="HAMAP-Rule" id="MF_01398"/>
    </source>
</evidence>
<keyword evidence="9 13" id="KW-0066">ATP synthesis</keyword>
<keyword evidence="5 13" id="KW-0375">Hydrogen ion transport</keyword>
<protein>
    <recommendedName>
        <fullName evidence="13">ATP synthase subunit b</fullName>
    </recommendedName>
    <alternativeName>
        <fullName evidence="13">ATP synthase F(0) sector subunit b</fullName>
    </alternativeName>
    <alternativeName>
        <fullName evidence="13">ATPase subunit I</fullName>
    </alternativeName>
    <alternativeName>
        <fullName evidence="13">F-type ATPase subunit b</fullName>
        <shortName evidence="13">F-ATPase subunit b</shortName>
    </alternativeName>
</protein>
<evidence type="ECO:0000256" key="7">
    <source>
        <dbReference type="ARBA" id="ARBA00023065"/>
    </source>
</evidence>
<accession>A0A921NX22</accession>
<keyword evidence="6 13" id="KW-1133">Transmembrane helix</keyword>
<evidence type="ECO:0000256" key="14">
    <source>
        <dbReference type="RuleBase" id="RU003848"/>
    </source>
</evidence>
<dbReference type="PANTHER" id="PTHR33445:SF1">
    <property type="entry name" value="ATP SYNTHASE SUBUNIT B"/>
    <property type="match status" value="1"/>
</dbReference>
<evidence type="ECO:0000256" key="15">
    <source>
        <dbReference type="SAM" id="Coils"/>
    </source>
</evidence>
<feature type="transmembrane region" description="Helical" evidence="13">
    <location>
        <begin position="27"/>
        <end position="46"/>
    </location>
</feature>
<name>A0A921NX22_9RHOB</name>
<proteinExistence type="inferred from homology"/>
<keyword evidence="18" id="KW-1185">Reference proteome</keyword>
<dbReference type="AlphaFoldDB" id="A0A921NX22"/>
<reference evidence="17" key="1">
    <citation type="submission" date="2013-03" db="EMBL/GenBank/DDBJ databases">
        <title>Genome Sequence of the Profundibacterium mesophilum strain KAUST100406-0324T from Red Sea, a novel genus in the family Rhodobacteraceae.</title>
        <authorList>
            <person name="Essack M."/>
            <person name="Alam I."/>
            <person name="Lafi F."/>
            <person name="Alawi W."/>
            <person name="Kamanu F."/>
            <person name="Al-Suwailem A."/>
            <person name="Lee O.O."/>
            <person name="Xu Y."/>
            <person name="Bajic V."/>
            <person name="Qian P.-Y."/>
            <person name="Archer J."/>
        </authorList>
    </citation>
    <scope>NUCLEOTIDE SEQUENCE</scope>
    <source>
        <strain evidence="17">KAUST100406-0324</strain>
    </source>
</reference>
<gene>
    <name evidence="13" type="primary">atpF</name>
    <name evidence="17" type="ORF">PMES_00728</name>
</gene>
<dbReference type="GO" id="GO:0005886">
    <property type="term" value="C:plasma membrane"/>
    <property type="evidence" value="ECO:0007669"/>
    <property type="project" value="UniProtKB-SubCell"/>
</dbReference>
<evidence type="ECO:0000256" key="4">
    <source>
        <dbReference type="ARBA" id="ARBA00022692"/>
    </source>
</evidence>
<comment type="subcellular location">
    <subcellularLocation>
        <location evidence="13">Cell membrane</location>
        <topology evidence="13">Single-pass membrane protein</topology>
    </subcellularLocation>
    <subcellularLocation>
        <location evidence="12">Endomembrane system</location>
        <topology evidence="12">Single-pass membrane protein</topology>
    </subcellularLocation>
</comment>
<comment type="similarity">
    <text evidence="1 13 14">Belongs to the ATPase B chain family.</text>
</comment>
<evidence type="ECO:0000256" key="12">
    <source>
        <dbReference type="ARBA" id="ARBA00037847"/>
    </source>
</evidence>
<dbReference type="PANTHER" id="PTHR33445">
    <property type="entry name" value="ATP SYNTHASE SUBUNIT B', CHLOROPLASTIC"/>
    <property type="match status" value="1"/>
</dbReference>